<dbReference type="SUPFAM" id="SSF110849">
    <property type="entry name" value="ParB/Sulfiredoxin"/>
    <property type="match status" value="1"/>
</dbReference>
<dbReference type="SMART" id="SM00470">
    <property type="entry name" value="ParB"/>
    <property type="match status" value="1"/>
</dbReference>
<sequence length="207" mass="23503">MKDLLLIINTYLENMTTPQEKIQAINTLRVFIHEKSPFKNEPVDCVLWVKVTDIQANDYNPNVMAPAEKKLLKRSLDTDGFTQPIVVFDNMSKYIVVDGFHRHLVGKIKSGIGKRLHGYLPVTKIKSANGSESERVAATIRHNRARGKHTISPMSDIVRELSRLGWDDNRIGMELGMDQDEILRLKQIGGLADLFAGEEYSEAWTVR</sequence>
<dbReference type="CDD" id="cd16397">
    <property type="entry name" value="IbrB_like"/>
    <property type="match status" value="1"/>
</dbReference>
<dbReference type="PANTHER" id="PTHR30083">
    <property type="entry name" value="TRANSCRIPTIONAL REGULATOR-RELATED"/>
    <property type="match status" value="1"/>
</dbReference>
<dbReference type="AlphaFoldDB" id="A0A285B9J5"/>
<gene>
    <name evidence="2" type="primary">ibrB</name>
    <name evidence="2" type="ORF">KOSB73_40128</name>
</gene>
<feature type="domain" description="ParB-like N-terminal" evidence="1">
    <location>
        <begin position="47"/>
        <end position="144"/>
    </location>
</feature>
<evidence type="ECO:0000313" key="2">
    <source>
        <dbReference type="EMBL" id="SNU37582.1"/>
    </source>
</evidence>
<dbReference type="GO" id="GO:0071453">
    <property type="term" value="P:cellular response to oxygen levels"/>
    <property type="evidence" value="ECO:0007669"/>
    <property type="project" value="TreeGrafter"/>
</dbReference>
<dbReference type="InterPro" id="IPR003115">
    <property type="entry name" value="ParB_N"/>
</dbReference>
<reference evidence="3" key="1">
    <citation type="submission" date="2017-08" db="EMBL/GenBank/DDBJ databases">
        <authorList>
            <person name="Brisse S."/>
        </authorList>
    </citation>
    <scope>NUCLEOTIDE SEQUENCE [LARGE SCALE GENOMIC DNA]</scope>
    <source>
        <strain evidence="3">06D021</strain>
    </source>
</reference>
<evidence type="ECO:0000313" key="3">
    <source>
        <dbReference type="Proteomes" id="UP000220639"/>
    </source>
</evidence>
<dbReference type="Proteomes" id="UP000220639">
    <property type="component" value="Unassembled WGS sequence"/>
</dbReference>
<accession>A0A285B9J5</accession>
<dbReference type="Gene3D" id="3.90.1530.10">
    <property type="entry name" value="Conserved hypothetical protein from pyrococcus furiosus pfu- 392566-001, ParB domain"/>
    <property type="match status" value="1"/>
</dbReference>
<dbReference type="RefSeq" id="WP_098141203.1">
    <property type="nucleotide sequence ID" value="NZ_CBCSJA010000052.1"/>
</dbReference>
<dbReference type="PANTHER" id="PTHR30083:SF1">
    <property type="entry name" value="TRANSCRIPTIONAL REGULATOR"/>
    <property type="match status" value="1"/>
</dbReference>
<evidence type="ECO:0000259" key="1">
    <source>
        <dbReference type="SMART" id="SM00470"/>
    </source>
</evidence>
<name>A0A285B9J5_9ENTR</name>
<dbReference type="EMBL" id="FZTC01000034">
    <property type="protein sequence ID" value="SNU37582.1"/>
    <property type="molecule type" value="Genomic_DNA"/>
</dbReference>
<protein>
    <submittedName>
        <fullName evidence="2">Immunoglobulin-binding regulator</fullName>
    </submittedName>
</protein>
<proteinExistence type="predicted"/>
<dbReference type="InterPro" id="IPR036086">
    <property type="entry name" value="ParB/Sulfiredoxin_sf"/>
</dbReference>
<organism evidence="2 3">
    <name type="scientific">Klebsiella grimontii</name>
    <dbReference type="NCBI Taxonomy" id="2058152"/>
    <lineage>
        <taxon>Bacteria</taxon>
        <taxon>Pseudomonadati</taxon>
        <taxon>Pseudomonadota</taxon>
        <taxon>Gammaproteobacteria</taxon>
        <taxon>Enterobacterales</taxon>
        <taxon>Enterobacteriaceae</taxon>
        <taxon>Klebsiella/Raoultella group</taxon>
        <taxon>Klebsiella</taxon>
    </lineage>
</organism>